<comment type="catalytic activity">
    <reaction evidence="1">
        <text>a (3Z)-enoyl-CoA = a 4-saturated (2E)-enoyl-CoA</text>
        <dbReference type="Rhea" id="RHEA:45900"/>
        <dbReference type="ChEBI" id="CHEBI:85097"/>
        <dbReference type="ChEBI" id="CHEBI:85489"/>
        <dbReference type="EC" id="5.3.3.8"/>
    </reaction>
</comment>
<evidence type="ECO:0000256" key="7">
    <source>
        <dbReference type="ARBA" id="ARBA00022832"/>
    </source>
</evidence>
<keyword evidence="22" id="KW-1185">Reference proteome</keyword>
<evidence type="ECO:0000256" key="8">
    <source>
        <dbReference type="ARBA" id="ARBA00023002"/>
    </source>
</evidence>
<comment type="catalytic activity">
    <reaction evidence="17">
        <text>a 4-saturated-(3S)-3-hydroxyacyl-CoA = a (3E)-enoyl-CoA + H2O</text>
        <dbReference type="Rhea" id="RHEA:20724"/>
        <dbReference type="ChEBI" id="CHEBI:15377"/>
        <dbReference type="ChEBI" id="CHEBI:58521"/>
        <dbReference type="ChEBI" id="CHEBI:137480"/>
        <dbReference type="EC" id="4.2.1.17"/>
    </reaction>
</comment>
<evidence type="ECO:0000256" key="15">
    <source>
        <dbReference type="ARBA" id="ARBA00023701"/>
    </source>
</evidence>
<protein>
    <submittedName>
        <fullName evidence="21">Uncharacterized protein</fullName>
    </submittedName>
</protein>
<dbReference type="InterPro" id="IPR006176">
    <property type="entry name" value="3-OHacyl-CoA_DH_NAD-bd"/>
</dbReference>
<evidence type="ECO:0000256" key="3">
    <source>
        <dbReference type="ARBA" id="ARBA00004275"/>
    </source>
</evidence>
<dbReference type="InterPro" id="IPR018376">
    <property type="entry name" value="Enoyl-CoA_hyd/isom_CS"/>
</dbReference>
<evidence type="ECO:0000256" key="9">
    <source>
        <dbReference type="ARBA" id="ARBA00023027"/>
    </source>
</evidence>
<dbReference type="GO" id="GO:0005777">
    <property type="term" value="C:peroxisome"/>
    <property type="evidence" value="ECO:0007669"/>
    <property type="project" value="UniProtKB-SubCell"/>
</dbReference>
<keyword evidence="13" id="KW-0456">Lyase</keyword>
<dbReference type="HOGENOM" id="CLU_009834_16_3_1"/>
<comment type="similarity">
    <text evidence="6">In the N-terminal section; belongs to the enoyl-CoA hydratase/isomerase family.</text>
</comment>
<dbReference type="UniPathway" id="UPA00659"/>
<dbReference type="GO" id="GO:0003857">
    <property type="term" value="F:(3S)-3-hydroxyacyl-CoA dehydrogenase (NAD+) activity"/>
    <property type="evidence" value="ECO:0007669"/>
    <property type="project" value="UniProtKB-ARBA"/>
</dbReference>
<dbReference type="GO" id="GO:0008692">
    <property type="term" value="F:3-hydroxybutyryl-CoA epimerase activity"/>
    <property type="evidence" value="ECO:0007669"/>
    <property type="project" value="UniProtKB-EC"/>
</dbReference>
<dbReference type="PANTHER" id="PTHR23309">
    <property type="entry name" value="3-HYDROXYACYL-COA DEHYROGENASE"/>
    <property type="match status" value="1"/>
</dbReference>
<dbReference type="FunFam" id="1.10.1040.50:FF:000004">
    <property type="entry name" value="Peroxisomal fatty acid beta-oxidation multifunctional protein"/>
    <property type="match status" value="1"/>
</dbReference>
<dbReference type="STRING" id="109376.A0A0D3CM80"/>
<dbReference type="AlphaFoldDB" id="A0A0D3CM80"/>
<dbReference type="PROSITE" id="PS00166">
    <property type="entry name" value="ENOYL_COA_HYDRATASE"/>
    <property type="match status" value="1"/>
</dbReference>
<reference evidence="21" key="2">
    <citation type="submission" date="2015-03" db="UniProtKB">
        <authorList>
            <consortium name="EnsemblPlants"/>
        </authorList>
    </citation>
    <scope>IDENTIFICATION</scope>
</reference>
<feature type="domain" description="3-hydroxyacyl-CoA dehydrogenase C-terminal" evidence="19">
    <location>
        <begin position="541"/>
        <end position="634"/>
    </location>
</feature>
<dbReference type="PANTHER" id="PTHR23309:SF9">
    <property type="entry name" value="PEROXISOMAL FATTY ACID BETA-OXIDATION MULTIFUNCTIONAL PROTEIN MFP2"/>
    <property type="match status" value="1"/>
</dbReference>
<dbReference type="FunFam" id="3.40.50.720:FF:000009">
    <property type="entry name" value="Fatty oxidation complex, alpha subunit"/>
    <property type="match status" value="1"/>
</dbReference>
<keyword evidence="11" id="KW-0576">Peroxisome</keyword>
<evidence type="ECO:0000256" key="12">
    <source>
        <dbReference type="ARBA" id="ARBA00023235"/>
    </source>
</evidence>
<comment type="pathway">
    <text evidence="4">Lipid metabolism; fatty acid beta-oxidation.</text>
</comment>
<sequence length="771" mass="84436">SLSLSLSLSLFISSHLLRFYLYLYPSFDSQSQRRRSTREIRNRARRMASRTKGKTTMEVGGDGVAVITLINPPVNSLSFDVLENLKSNYEEALSRNDVKAIVITGAKGRFSGGFDISGFGDIQKGTRKAPKPGHISIDIITDLLEAAKKPSVAAIDGLALGGGLELAMACHARISAPGAQLGLPELQLGVIPGFGGTQRLPRLVGLTKALEMILTSKPVKAEQGHSLGLVDAVVPPAELLNAARRWALDIAERRKPWVSSVLKTDKLPPLGEAREILKFAKDQTRRQAPNLKHPLMCLEAVEVGIVSGSRAGLEKEALISSQVVKLDTTKSLIHVFFSQRGTTKVPGVTDRGLVPRKIKKVAIIGGGLMGSGIATALILSNYPVILKEVNEKFLEAGLGRVKANLQSSVKKGRMSQEKFEKTMSLLKGSLDYESFRDVDMVIEAVIENISLKQQIFADLEKYCPQHCILASNTSTIDLNKIGERTKSQDRIIGAHFFSPAHVMPLLEIVRTNHTSAQVIVDLLDVGKKIKKTPVVVGNCTGFAVNRMFFPYTQAAMFLVERGTDPYLIDKAVSKFGMPMGPFRLCDLVGFGVAIATATQFIENFPERTNKSMIIPLMQEDKRAGEATRKGFYLYDEKRKAKPDPEIKKYIEKARSVSGVNLDPKLAKLSEKEIIEMTFFPVVNEACRVFAEGIAVKAADLDIAGIFGMGFPPYRGGIMFWADSIGSKYIYSKLDEWSKAYGGFFKPCDFLAERGSKGAPLSAPLEQARSRL</sequence>
<comment type="similarity">
    <text evidence="18">Belongs to the enoyl-CoA hydratase/isomerase family.</text>
</comment>
<dbReference type="GO" id="GO:0006635">
    <property type="term" value="P:fatty acid beta-oxidation"/>
    <property type="evidence" value="ECO:0007669"/>
    <property type="project" value="UniProtKB-UniPathway"/>
</dbReference>
<dbReference type="Pfam" id="PF02737">
    <property type="entry name" value="3HCDH_N"/>
    <property type="match status" value="1"/>
</dbReference>
<keyword evidence="12" id="KW-0413">Isomerase</keyword>
<dbReference type="Pfam" id="PF00378">
    <property type="entry name" value="ECH_1"/>
    <property type="match status" value="1"/>
</dbReference>
<dbReference type="InterPro" id="IPR008927">
    <property type="entry name" value="6-PGluconate_DH-like_C_sf"/>
</dbReference>
<evidence type="ECO:0000313" key="21">
    <source>
        <dbReference type="EnsemblPlants" id="Bo5g143130.1"/>
    </source>
</evidence>
<dbReference type="CDD" id="cd06558">
    <property type="entry name" value="crotonase-like"/>
    <property type="match status" value="1"/>
</dbReference>
<dbReference type="InterPro" id="IPR006108">
    <property type="entry name" value="3HC_DH_C"/>
</dbReference>
<dbReference type="Pfam" id="PF00725">
    <property type="entry name" value="3HCDH"/>
    <property type="match status" value="1"/>
</dbReference>
<evidence type="ECO:0000256" key="5">
    <source>
        <dbReference type="ARBA" id="ARBA00007005"/>
    </source>
</evidence>
<evidence type="ECO:0000259" key="20">
    <source>
        <dbReference type="Pfam" id="PF02737"/>
    </source>
</evidence>
<dbReference type="Gene3D" id="3.40.50.720">
    <property type="entry name" value="NAD(P)-binding Rossmann-like Domain"/>
    <property type="match status" value="1"/>
</dbReference>
<dbReference type="Proteomes" id="UP000032141">
    <property type="component" value="Chromosome C5"/>
</dbReference>
<dbReference type="EnsemblPlants" id="Bo5g143130.1">
    <property type="protein sequence ID" value="Bo5g143130.1"/>
    <property type="gene ID" value="Bo5g143130"/>
</dbReference>
<dbReference type="InterPro" id="IPR029045">
    <property type="entry name" value="ClpP/crotonase-like_dom_sf"/>
</dbReference>
<name>A0A0D3CM80_BRAOL</name>
<dbReference type="Gramene" id="Bo5g143130.1">
    <property type="protein sequence ID" value="Bo5g143130.1"/>
    <property type="gene ID" value="Bo5g143130"/>
</dbReference>
<evidence type="ECO:0000256" key="4">
    <source>
        <dbReference type="ARBA" id="ARBA00005005"/>
    </source>
</evidence>
<evidence type="ECO:0000256" key="16">
    <source>
        <dbReference type="ARBA" id="ARBA00023709"/>
    </source>
</evidence>
<dbReference type="GO" id="GO:0070403">
    <property type="term" value="F:NAD+ binding"/>
    <property type="evidence" value="ECO:0007669"/>
    <property type="project" value="InterPro"/>
</dbReference>
<keyword evidence="9" id="KW-0520">NAD</keyword>
<comment type="catalytic activity">
    <reaction evidence="15">
        <text>(3S)-3-hydroxybutanoyl-CoA = (3R)-3-hydroxybutanoyl-CoA</text>
        <dbReference type="Rhea" id="RHEA:21760"/>
        <dbReference type="ChEBI" id="CHEBI:57315"/>
        <dbReference type="ChEBI" id="CHEBI:57316"/>
        <dbReference type="EC" id="5.1.2.3"/>
    </reaction>
</comment>
<feature type="domain" description="3-hydroxyacyl-CoA dehydrogenase NAD binding" evidence="20">
    <location>
        <begin position="360"/>
        <end position="538"/>
    </location>
</feature>
<dbReference type="Gene3D" id="1.10.1040.50">
    <property type="match status" value="1"/>
</dbReference>
<comment type="similarity">
    <text evidence="5">In the central section; belongs to the 3-hydroxyacyl-CoA dehydrogenase family.</text>
</comment>
<reference evidence="21 22" key="1">
    <citation type="journal article" date="2014" name="Genome Biol.">
        <title>Transcriptome and methylome profiling reveals relics of genome dominance in the mesopolyploid Brassica oleracea.</title>
        <authorList>
            <person name="Parkin I.A."/>
            <person name="Koh C."/>
            <person name="Tang H."/>
            <person name="Robinson S.J."/>
            <person name="Kagale S."/>
            <person name="Clarke W.E."/>
            <person name="Town C.D."/>
            <person name="Nixon J."/>
            <person name="Krishnakumar V."/>
            <person name="Bidwell S.L."/>
            <person name="Denoeud F."/>
            <person name="Belcram H."/>
            <person name="Links M.G."/>
            <person name="Just J."/>
            <person name="Clarke C."/>
            <person name="Bender T."/>
            <person name="Huebert T."/>
            <person name="Mason A.S."/>
            <person name="Pires J.C."/>
            <person name="Barker G."/>
            <person name="Moore J."/>
            <person name="Walley P.G."/>
            <person name="Manoli S."/>
            <person name="Batley J."/>
            <person name="Edwards D."/>
            <person name="Nelson M.N."/>
            <person name="Wang X."/>
            <person name="Paterson A.H."/>
            <person name="King G."/>
            <person name="Bancroft I."/>
            <person name="Chalhoub B."/>
            <person name="Sharpe A.G."/>
        </authorList>
    </citation>
    <scope>NUCLEOTIDE SEQUENCE</scope>
    <source>
        <strain evidence="21 22">cv. TO1000</strain>
    </source>
</reference>
<comment type="catalytic activity">
    <reaction evidence="2">
        <text>a (3E)-enoyl-CoA = a 4-saturated (2E)-enoyl-CoA</text>
        <dbReference type="Rhea" id="RHEA:45228"/>
        <dbReference type="ChEBI" id="CHEBI:58521"/>
        <dbReference type="ChEBI" id="CHEBI:85097"/>
        <dbReference type="EC" id="5.3.3.8"/>
    </reaction>
</comment>
<evidence type="ECO:0000313" key="22">
    <source>
        <dbReference type="Proteomes" id="UP000032141"/>
    </source>
</evidence>
<evidence type="ECO:0000256" key="17">
    <source>
        <dbReference type="ARBA" id="ARBA00023717"/>
    </source>
</evidence>
<comment type="catalytic activity">
    <reaction evidence="16">
        <text>a (3S)-3-hydroxyacyl-CoA = a (2E)-enoyl-CoA + H2O</text>
        <dbReference type="Rhea" id="RHEA:16105"/>
        <dbReference type="ChEBI" id="CHEBI:15377"/>
        <dbReference type="ChEBI" id="CHEBI:57318"/>
        <dbReference type="ChEBI" id="CHEBI:58856"/>
        <dbReference type="EC" id="4.2.1.17"/>
    </reaction>
</comment>
<accession>A0A0D3CM80</accession>
<evidence type="ECO:0000256" key="10">
    <source>
        <dbReference type="ARBA" id="ARBA00023098"/>
    </source>
</evidence>
<dbReference type="FunFam" id="3.90.226.10:FF:000025">
    <property type="entry name" value="Peroxisomal fatty acid beta-oxidation multifunctional protein"/>
    <property type="match status" value="1"/>
</dbReference>
<evidence type="ECO:0000259" key="19">
    <source>
        <dbReference type="Pfam" id="PF00725"/>
    </source>
</evidence>
<keyword evidence="8" id="KW-0560">Oxidoreductase</keyword>
<evidence type="ECO:0000256" key="6">
    <source>
        <dbReference type="ARBA" id="ARBA00008750"/>
    </source>
</evidence>
<evidence type="ECO:0000256" key="14">
    <source>
        <dbReference type="ARBA" id="ARBA00023268"/>
    </source>
</evidence>
<comment type="subcellular location">
    <subcellularLocation>
        <location evidence="3">Peroxisome</location>
    </subcellularLocation>
</comment>
<dbReference type="SUPFAM" id="SSF52096">
    <property type="entry name" value="ClpP/crotonase"/>
    <property type="match status" value="1"/>
</dbReference>
<dbReference type="Gene3D" id="3.90.226.10">
    <property type="entry name" value="2-enoyl-CoA Hydratase, Chain A, domain 1"/>
    <property type="match status" value="1"/>
</dbReference>
<keyword evidence="14" id="KW-0511">Multifunctional enzyme</keyword>
<dbReference type="SUPFAM" id="SSF51735">
    <property type="entry name" value="NAD(P)-binding Rossmann-fold domains"/>
    <property type="match status" value="1"/>
</dbReference>
<keyword evidence="10" id="KW-0443">Lipid metabolism</keyword>
<dbReference type="OMA" id="VERCMLA"/>
<dbReference type="PROSITE" id="PS00067">
    <property type="entry name" value="3HCDH"/>
    <property type="match status" value="1"/>
</dbReference>
<evidence type="ECO:0000256" key="2">
    <source>
        <dbReference type="ARBA" id="ARBA00000765"/>
    </source>
</evidence>
<evidence type="ECO:0000256" key="1">
    <source>
        <dbReference type="ARBA" id="ARBA00000452"/>
    </source>
</evidence>
<dbReference type="InterPro" id="IPR001753">
    <property type="entry name" value="Enoyl-CoA_hydra/iso"/>
</dbReference>
<evidence type="ECO:0000256" key="11">
    <source>
        <dbReference type="ARBA" id="ARBA00023140"/>
    </source>
</evidence>
<dbReference type="GO" id="GO:0004300">
    <property type="term" value="F:enoyl-CoA hydratase activity"/>
    <property type="evidence" value="ECO:0007669"/>
    <property type="project" value="UniProtKB-EC"/>
</dbReference>
<dbReference type="InterPro" id="IPR006180">
    <property type="entry name" value="3-OHacyl-CoA_DH_CS"/>
</dbReference>
<evidence type="ECO:0000256" key="13">
    <source>
        <dbReference type="ARBA" id="ARBA00023239"/>
    </source>
</evidence>
<dbReference type="GO" id="GO:0004165">
    <property type="term" value="F:delta(3)-delta(2)-enoyl-CoA isomerase activity"/>
    <property type="evidence" value="ECO:0007669"/>
    <property type="project" value="UniProtKB-EC"/>
</dbReference>
<organism evidence="21 22">
    <name type="scientific">Brassica oleracea var. oleracea</name>
    <dbReference type="NCBI Taxonomy" id="109376"/>
    <lineage>
        <taxon>Eukaryota</taxon>
        <taxon>Viridiplantae</taxon>
        <taxon>Streptophyta</taxon>
        <taxon>Embryophyta</taxon>
        <taxon>Tracheophyta</taxon>
        <taxon>Spermatophyta</taxon>
        <taxon>Magnoliopsida</taxon>
        <taxon>eudicotyledons</taxon>
        <taxon>Gunneridae</taxon>
        <taxon>Pentapetalae</taxon>
        <taxon>rosids</taxon>
        <taxon>malvids</taxon>
        <taxon>Brassicales</taxon>
        <taxon>Brassicaceae</taxon>
        <taxon>Brassiceae</taxon>
        <taxon>Brassica</taxon>
    </lineage>
</organism>
<evidence type="ECO:0000256" key="18">
    <source>
        <dbReference type="RuleBase" id="RU003707"/>
    </source>
</evidence>
<keyword evidence="7" id="KW-0276">Fatty acid metabolism</keyword>
<dbReference type="SUPFAM" id="SSF48179">
    <property type="entry name" value="6-phosphogluconate dehydrogenase C-terminal domain-like"/>
    <property type="match status" value="2"/>
</dbReference>
<dbReference type="InterPro" id="IPR036291">
    <property type="entry name" value="NAD(P)-bd_dom_sf"/>
</dbReference>
<dbReference type="eggNOG" id="KOG1683">
    <property type="taxonomic scope" value="Eukaryota"/>
</dbReference>
<proteinExistence type="inferred from homology"/>